<feature type="non-terminal residue" evidence="1">
    <location>
        <position position="232"/>
    </location>
</feature>
<protein>
    <submittedName>
        <fullName evidence="1">10622_t:CDS:1</fullName>
    </submittedName>
</protein>
<name>A0A9N9HIR7_9GLOM</name>
<accession>A0A9N9HIR7</accession>
<dbReference type="PANTHER" id="PTHR33266:SF1">
    <property type="entry name" value="F-BOX DOMAIN-CONTAINING PROTEIN"/>
    <property type="match status" value="1"/>
</dbReference>
<reference evidence="1" key="1">
    <citation type="submission" date="2021-06" db="EMBL/GenBank/DDBJ databases">
        <authorList>
            <person name="Kallberg Y."/>
            <person name="Tangrot J."/>
            <person name="Rosling A."/>
        </authorList>
    </citation>
    <scope>NUCLEOTIDE SEQUENCE</scope>
    <source>
        <strain evidence="1">MT106</strain>
    </source>
</reference>
<evidence type="ECO:0000313" key="1">
    <source>
        <dbReference type="EMBL" id="CAG8695193.1"/>
    </source>
</evidence>
<dbReference type="AlphaFoldDB" id="A0A9N9HIR7"/>
<gene>
    <name evidence="1" type="ORF">AGERDE_LOCUS13250</name>
</gene>
<proteinExistence type="predicted"/>
<evidence type="ECO:0000313" key="2">
    <source>
        <dbReference type="Proteomes" id="UP000789831"/>
    </source>
</evidence>
<dbReference type="OrthoDB" id="2427787at2759"/>
<dbReference type="PANTHER" id="PTHR33266">
    <property type="entry name" value="CHROMOSOME 15, WHOLE GENOME SHOTGUN SEQUENCE"/>
    <property type="match status" value="1"/>
</dbReference>
<sequence>VAPDLVKSHMATLIHIDDDRKKHLITYPSEPVLAEAALEVLSENGVELGVLTELDAVNKFSGILDAGRQGELVVRLLFLSAWRRLICSERNSGNKVSFSVRRPVLNFLQELFEQKLPKESLSYLKDFEVGFTHFIGLTEEPDISTLNSIWDRRGAMHFKNNQEGSDFGLVIRHKADKEHLGALVVQVKNYAVKQNQTEETFAAGCQLEPRITFSEDCANIIKDNYLAIYVHI</sequence>
<keyword evidence="2" id="KW-1185">Reference proteome</keyword>
<comment type="caution">
    <text evidence="1">The sequence shown here is derived from an EMBL/GenBank/DDBJ whole genome shotgun (WGS) entry which is preliminary data.</text>
</comment>
<dbReference type="EMBL" id="CAJVPL010016220">
    <property type="protein sequence ID" value="CAG8695193.1"/>
    <property type="molecule type" value="Genomic_DNA"/>
</dbReference>
<dbReference type="Proteomes" id="UP000789831">
    <property type="component" value="Unassembled WGS sequence"/>
</dbReference>
<feature type="non-terminal residue" evidence="1">
    <location>
        <position position="1"/>
    </location>
</feature>
<organism evidence="1 2">
    <name type="scientific">Ambispora gerdemannii</name>
    <dbReference type="NCBI Taxonomy" id="144530"/>
    <lineage>
        <taxon>Eukaryota</taxon>
        <taxon>Fungi</taxon>
        <taxon>Fungi incertae sedis</taxon>
        <taxon>Mucoromycota</taxon>
        <taxon>Glomeromycotina</taxon>
        <taxon>Glomeromycetes</taxon>
        <taxon>Archaeosporales</taxon>
        <taxon>Ambisporaceae</taxon>
        <taxon>Ambispora</taxon>
    </lineage>
</organism>